<reference evidence="3 4" key="1">
    <citation type="submission" date="2019-04" db="EMBL/GenBank/DDBJ databases">
        <title>Sulfurimonas crateris sp. nov. a facultative anaerobic sulfur-oxidizing chemolithautotrophic bacterium isolated from a terrestrial mud vulcano.</title>
        <authorList>
            <person name="Ratnikova N.M."/>
            <person name="Slobodkin A.I."/>
            <person name="Merkel A.Y."/>
            <person name="Novikov A."/>
            <person name="Bonch-Osmolovskaya E.A."/>
            <person name="Slobodkina G.B."/>
        </authorList>
    </citation>
    <scope>NUCLEOTIDE SEQUENCE [LARGE SCALE GENOMIC DNA]</scope>
    <source>
        <strain evidence="3 4">SN118</strain>
    </source>
</reference>
<keyword evidence="3" id="KW-0808">Transferase</keyword>
<dbReference type="Pfam" id="PF00534">
    <property type="entry name" value="Glycos_transf_1"/>
    <property type="match status" value="1"/>
</dbReference>
<dbReference type="Pfam" id="PF13439">
    <property type="entry name" value="Glyco_transf_4"/>
    <property type="match status" value="1"/>
</dbReference>
<dbReference type="OrthoDB" id="1522162at2"/>
<dbReference type="EMBL" id="SZPX01000005">
    <property type="protein sequence ID" value="TKI69405.1"/>
    <property type="molecule type" value="Genomic_DNA"/>
</dbReference>
<protein>
    <submittedName>
        <fullName evidence="3">Glycosyltransferase family 4 protein</fullName>
    </submittedName>
</protein>
<feature type="domain" description="Glycosyltransferase subfamily 4-like N-terminal" evidence="2">
    <location>
        <begin position="58"/>
        <end position="165"/>
    </location>
</feature>
<dbReference type="PANTHER" id="PTHR12526">
    <property type="entry name" value="GLYCOSYLTRANSFERASE"/>
    <property type="match status" value="1"/>
</dbReference>
<name>A0A4U2Z6B7_9BACT</name>
<evidence type="ECO:0000259" key="1">
    <source>
        <dbReference type="Pfam" id="PF00534"/>
    </source>
</evidence>
<feature type="domain" description="Glycosyl transferase family 1" evidence="1">
    <location>
        <begin position="177"/>
        <end position="341"/>
    </location>
</feature>
<dbReference type="Proteomes" id="UP000309561">
    <property type="component" value="Unassembled WGS sequence"/>
</dbReference>
<dbReference type="AlphaFoldDB" id="A0A4U2Z6B7"/>
<evidence type="ECO:0000259" key="2">
    <source>
        <dbReference type="Pfam" id="PF13439"/>
    </source>
</evidence>
<dbReference type="InterPro" id="IPR001296">
    <property type="entry name" value="Glyco_trans_1"/>
</dbReference>
<organism evidence="3 4">
    <name type="scientific">Sulfurimonas crateris</name>
    <dbReference type="NCBI Taxonomy" id="2574727"/>
    <lineage>
        <taxon>Bacteria</taxon>
        <taxon>Pseudomonadati</taxon>
        <taxon>Campylobacterota</taxon>
        <taxon>Epsilonproteobacteria</taxon>
        <taxon>Campylobacterales</taxon>
        <taxon>Sulfurimonadaceae</taxon>
        <taxon>Sulfurimonas</taxon>
    </lineage>
</organism>
<gene>
    <name evidence="3" type="ORF">FCU45_07790</name>
</gene>
<dbReference type="GO" id="GO:0016757">
    <property type="term" value="F:glycosyltransferase activity"/>
    <property type="evidence" value="ECO:0007669"/>
    <property type="project" value="InterPro"/>
</dbReference>
<dbReference type="PANTHER" id="PTHR12526:SF627">
    <property type="entry name" value="D-RHAMNOSYLTRANSFERASE WBPZ"/>
    <property type="match status" value="1"/>
</dbReference>
<accession>A0A4U2Z6B7</accession>
<sequence>MKNKDMTIAEICLNDALGGLELTAANCFEYFKNKTNCYAIVAPDTKLDKLIDNKNKFTVKRNKILPLIPAFKLAKLIDNNNIDILHFHLGKDIIPIVLAKIISKKKPIIIYSRHMNMTRFKNDIYHRWLYKNINMLHAVSRQVKEQLEKYIPSSARPPIELVYLGTKESSIDENKIETLKSKYNLENTFVVGMIGRIEDEKGQHILIEAISKLNNPNVKALIIGSAPREEYMKKLKEMVKSLNIEDKVIFTGFTKEVNEHMKLCDASVLATKKETFGLVVIESMRNKVCTIATNNGGPLEIIDDNINGLLFDRTPQDLASKIEYLYNNPDIKNSLASSGYEKAKREFDYETQMQKLYNAIQSV</sequence>
<comment type="caution">
    <text evidence="3">The sequence shown here is derived from an EMBL/GenBank/DDBJ whole genome shotgun (WGS) entry which is preliminary data.</text>
</comment>
<evidence type="ECO:0000313" key="3">
    <source>
        <dbReference type="EMBL" id="TKI69405.1"/>
    </source>
</evidence>
<dbReference type="Gene3D" id="3.40.50.2000">
    <property type="entry name" value="Glycogen Phosphorylase B"/>
    <property type="match status" value="2"/>
</dbReference>
<dbReference type="InterPro" id="IPR028098">
    <property type="entry name" value="Glyco_trans_4-like_N"/>
</dbReference>
<proteinExistence type="predicted"/>
<keyword evidence="4" id="KW-1185">Reference proteome</keyword>
<dbReference type="CDD" id="cd03801">
    <property type="entry name" value="GT4_PimA-like"/>
    <property type="match status" value="1"/>
</dbReference>
<evidence type="ECO:0000313" key="4">
    <source>
        <dbReference type="Proteomes" id="UP000309561"/>
    </source>
</evidence>
<dbReference type="SUPFAM" id="SSF53756">
    <property type="entry name" value="UDP-Glycosyltransferase/glycogen phosphorylase"/>
    <property type="match status" value="1"/>
</dbReference>